<name>A0ABW5FPA3_9PSEU</name>
<feature type="domain" description="DUF222" evidence="2">
    <location>
        <begin position="35"/>
        <end position="321"/>
    </location>
</feature>
<dbReference type="Pfam" id="PF02720">
    <property type="entry name" value="DUF222"/>
    <property type="match status" value="1"/>
</dbReference>
<gene>
    <name evidence="3" type="ORF">ACFSXZ_05895</name>
</gene>
<evidence type="ECO:0000313" key="4">
    <source>
        <dbReference type="Proteomes" id="UP001597417"/>
    </source>
</evidence>
<dbReference type="InterPro" id="IPR003615">
    <property type="entry name" value="HNH_nuc"/>
</dbReference>
<feature type="compositionally biased region" description="Basic and acidic residues" evidence="1">
    <location>
        <begin position="390"/>
        <end position="405"/>
    </location>
</feature>
<feature type="region of interest" description="Disordered" evidence="1">
    <location>
        <begin position="385"/>
        <end position="469"/>
    </location>
</feature>
<reference evidence="4" key="1">
    <citation type="journal article" date="2019" name="Int. J. Syst. Evol. Microbiol.">
        <title>The Global Catalogue of Microorganisms (GCM) 10K type strain sequencing project: providing services to taxonomists for standard genome sequencing and annotation.</title>
        <authorList>
            <consortium name="The Broad Institute Genomics Platform"/>
            <consortium name="The Broad Institute Genome Sequencing Center for Infectious Disease"/>
            <person name="Wu L."/>
            <person name="Ma J."/>
        </authorList>
    </citation>
    <scope>NUCLEOTIDE SEQUENCE [LARGE SCALE GENOMIC DNA]</scope>
    <source>
        <strain evidence="4">CGMCC 4.7645</strain>
    </source>
</reference>
<dbReference type="RefSeq" id="WP_378262038.1">
    <property type="nucleotide sequence ID" value="NZ_JBHUKR010000004.1"/>
</dbReference>
<proteinExistence type="predicted"/>
<dbReference type="InterPro" id="IPR003870">
    <property type="entry name" value="DUF222"/>
</dbReference>
<evidence type="ECO:0000259" key="2">
    <source>
        <dbReference type="Pfam" id="PF02720"/>
    </source>
</evidence>
<organism evidence="3 4">
    <name type="scientific">Amycolatopsis pigmentata</name>
    <dbReference type="NCBI Taxonomy" id="450801"/>
    <lineage>
        <taxon>Bacteria</taxon>
        <taxon>Bacillati</taxon>
        <taxon>Actinomycetota</taxon>
        <taxon>Actinomycetes</taxon>
        <taxon>Pseudonocardiales</taxon>
        <taxon>Pseudonocardiaceae</taxon>
        <taxon>Amycolatopsis</taxon>
    </lineage>
</organism>
<dbReference type="CDD" id="cd00085">
    <property type="entry name" value="HNHc"/>
    <property type="match status" value="1"/>
</dbReference>
<dbReference type="Proteomes" id="UP001597417">
    <property type="component" value="Unassembled WGS sequence"/>
</dbReference>
<keyword evidence="4" id="KW-1185">Reference proteome</keyword>
<accession>A0ABW5FPA3</accession>
<evidence type="ECO:0000313" key="3">
    <source>
        <dbReference type="EMBL" id="MFD2415856.1"/>
    </source>
</evidence>
<comment type="caution">
    <text evidence="3">The sequence shown here is derived from an EMBL/GenBank/DDBJ whole genome shotgun (WGS) entry which is preliminary data.</text>
</comment>
<protein>
    <submittedName>
        <fullName evidence="3">DUF222 domain-containing protein</fullName>
    </submittedName>
</protein>
<dbReference type="EMBL" id="JBHUKR010000004">
    <property type="protein sequence ID" value="MFD2415856.1"/>
    <property type="molecule type" value="Genomic_DNA"/>
</dbReference>
<sequence length="469" mass="51900">MSASTVPTLPDFSDLRDLPEFPGIPSSRSGILRRMRQVQAWVNRLQAHYFEALAHFTRTAEEPATVPQEVALALAIGKQAAHHQVELAQALTTRLPRTLEAMRCGEIDGYKAAKIHEPTALLTDAEARQVDAVMATRLAGKDPGGLRRSANRAVARIDPEGYAGRCRARRVRRKVELIPLDEGMVQLSGDLPVEIGVAAYQRIDREARRRRVRDKTRTLEQHRTDVYAELLLTEQRGSVTPPRAEVFVYMDVLTWLGLNEDVAELGGQGVIPAWLARQIAYSDNATVRRVITDPDTGQIVSVGRNAYRPPAGLARLIRVRDRECRLPGCYRPSQACDIDHSEQLYAHDGETADQNLVALCRTHHGLKNRLGWGFHIDKKTGRLTVITPTGDHHTSDPPPLHEPRPPETQAPEAQTPERDIPRSTVDSSTIEDSRVADYPGNQAALDNDDGGDTPPQSDSHPGADEPPPF</sequence>
<evidence type="ECO:0000256" key="1">
    <source>
        <dbReference type="SAM" id="MobiDB-lite"/>
    </source>
</evidence>